<dbReference type="EMBL" id="CANTUO010000005">
    <property type="protein sequence ID" value="CAI5760022.1"/>
    <property type="molecule type" value="Genomic_DNA"/>
</dbReference>
<evidence type="ECO:0000256" key="1">
    <source>
        <dbReference type="SAM" id="MobiDB-lite"/>
    </source>
</evidence>
<gene>
    <name evidence="2" type="ORF">CANVERA_P4534</name>
</gene>
<comment type="caution">
    <text evidence="2">The sequence shown here is derived from an EMBL/GenBank/DDBJ whole genome shotgun (WGS) entry which is preliminary data.</text>
</comment>
<organism evidence="2 3">
    <name type="scientific">Candida verbasci</name>
    <dbReference type="NCBI Taxonomy" id="1227364"/>
    <lineage>
        <taxon>Eukaryota</taxon>
        <taxon>Fungi</taxon>
        <taxon>Dikarya</taxon>
        <taxon>Ascomycota</taxon>
        <taxon>Saccharomycotina</taxon>
        <taxon>Pichiomycetes</taxon>
        <taxon>Debaryomycetaceae</taxon>
        <taxon>Candida/Lodderomyces clade</taxon>
        <taxon>Candida</taxon>
    </lineage>
</organism>
<protein>
    <submittedName>
        <fullName evidence="2">Uncharacterized protein</fullName>
    </submittedName>
</protein>
<feature type="region of interest" description="Disordered" evidence="1">
    <location>
        <begin position="106"/>
        <end position="151"/>
    </location>
</feature>
<evidence type="ECO:0000313" key="3">
    <source>
        <dbReference type="Proteomes" id="UP001152885"/>
    </source>
</evidence>
<feature type="region of interest" description="Disordered" evidence="1">
    <location>
        <begin position="167"/>
        <end position="199"/>
    </location>
</feature>
<dbReference type="AlphaFoldDB" id="A0A9W4XBZ6"/>
<reference evidence="2" key="1">
    <citation type="submission" date="2022-12" db="EMBL/GenBank/DDBJ databases">
        <authorList>
            <person name="Brejova B."/>
        </authorList>
    </citation>
    <scope>NUCLEOTIDE SEQUENCE</scope>
</reference>
<feature type="compositionally biased region" description="Low complexity" evidence="1">
    <location>
        <begin position="188"/>
        <end position="199"/>
    </location>
</feature>
<feature type="compositionally biased region" description="Basic and acidic residues" evidence="1">
    <location>
        <begin position="106"/>
        <end position="123"/>
    </location>
</feature>
<dbReference type="Proteomes" id="UP001152885">
    <property type="component" value="Unassembled WGS sequence"/>
</dbReference>
<sequence length="199" mass="22848">MNPSKVIRKYSVEFETTLSSEDPDIDLNKVKITTKVLNVSAFEKVEDIEDKSDFDRDMAKDLIKKLVYPDEFNKFIELLHKQSARNTVDQSKTNRFIERSRREVAMKSTELETKWENIDKEMDSDSSPSPPPPQTPIRESKKFEVKSDSSDQRKILKALYHGKIKKPKKKVKGSISDIKTVKLKKSKGSSSSNSDFTSL</sequence>
<accession>A0A9W4XBZ6</accession>
<proteinExistence type="predicted"/>
<evidence type="ECO:0000313" key="2">
    <source>
        <dbReference type="EMBL" id="CAI5760022.1"/>
    </source>
</evidence>
<feature type="compositionally biased region" description="Basic and acidic residues" evidence="1">
    <location>
        <begin position="138"/>
        <end position="151"/>
    </location>
</feature>
<name>A0A9W4XBZ6_9ASCO</name>
<keyword evidence="3" id="KW-1185">Reference proteome</keyword>